<name>A0A832A5R7_9BACT</name>
<proteinExistence type="predicted"/>
<comment type="caution">
    <text evidence="1">The sequence shown here is derived from an EMBL/GenBank/DDBJ whole genome shotgun (WGS) entry which is preliminary data.</text>
</comment>
<evidence type="ECO:0000313" key="1">
    <source>
        <dbReference type="EMBL" id="HFK98501.1"/>
    </source>
</evidence>
<sequence>MDETTVRLCLFPHSVLPDAAARCLFSVWSPLECLRAVEPASIPEWAEPRCAQHVLEQSEKFWDRVRAVLQGYRELGSRVGEDGLMAVLSRDWALDAGPESRGHIQSLLKGISPETPQLDEWLLTEAVVFLELGRELDIRELELSKNLEHVGRLEENLLKALGADEEDTAELQKALETTNPPLSPDWGHFGYLLRQRIGYWFRMCRRTRVPHGRVVLVALGRDVVDEALDPVQTERERRRERWDRGEMLLLTCPRTDLLSPEDVTRWLDAVENLEARVRFRQSLEAFMEEPSRDVFRKDLVERARDVEEALQTLWSQFRGGLQGLRGYGCVLTAPREVTYADVWRAVDRTGAQALGTGSFDRAPALFMHLESAGVP</sequence>
<reference evidence="1" key="1">
    <citation type="journal article" date="2020" name="mSystems">
        <title>Genome- and Community-Level Interaction Insights into Carbon Utilization and Element Cycling Functions of Hydrothermarchaeota in Hydrothermal Sediment.</title>
        <authorList>
            <person name="Zhou Z."/>
            <person name="Liu Y."/>
            <person name="Xu W."/>
            <person name="Pan J."/>
            <person name="Luo Z.H."/>
            <person name="Li M."/>
        </authorList>
    </citation>
    <scope>NUCLEOTIDE SEQUENCE [LARGE SCALE GENOMIC DNA]</scope>
    <source>
        <strain evidence="1">SpSt-456</strain>
    </source>
</reference>
<dbReference type="AlphaFoldDB" id="A0A832A5R7"/>
<organism evidence="1">
    <name type="scientific">Desulfacinum infernum</name>
    <dbReference type="NCBI Taxonomy" id="35837"/>
    <lineage>
        <taxon>Bacteria</taxon>
        <taxon>Pseudomonadati</taxon>
        <taxon>Thermodesulfobacteriota</taxon>
        <taxon>Syntrophobacteria</taxon>
        <taxon>Syntrophobacterales</taxon>
        <taxon>Syntrophobacteraceae</taxon>
        <taxon>Desulfacinum</taxon>
    </lineage>
</organism>
<protein>
    <submittedName>
        <fullName evidence="1">Uncharacterized protein</fullName>
    </submittedName>
</protein>
<accession>A0A832A5R7</accession>
<gene>
    <name evidence="1" type="ORF">ENS06_14405</name>
</gene>
<dbReference type="EMBL" id="DSTK01000040">
    <property type="protein sequence ID" value="HFK98501.1"/>
    <property type="molecule type" value="Genomic_DNA"/>
</dbReference>